<dbReference type="STRING" id="1423731.FC81_GL001350"/>
<protein>
    <submittedName>
        <fullName evidence="2">Uncharacterized protein</fullName>
    </submittedName>
</protein>
<name>A0A0R1M0R5_9LACO</name>
<accession>A0A0R1M0R5</accession>
<dbReference type="PATRIC" id="fig|1423731.3.peg.1389"/>
<gene>
    <name evidence="2" type="ORF">FC81_GL001350</name>
</gene>
<dbReference type="AlphaFoldDB" id="A0A0R1M0R5"/>
<feature type="region of interest" description="Disordered" evidence="1">
    <location>
        <begin position="47"/>
        <end position="74"/>
    </location>
</feature>
<dbReference type="Proteomes" id="UP000051621">
    <property type="component" value="Unassembled WGS sequence"/>
</dbReference>
<proteinExistence type="predicted"/>
<dbReference type="EMBL" id="AZEF01000027">
    <property type="protein sequence ID" value="KRL01209.1"/>
    <property type="molecule type" value="Genomic_DNA"/>
</dbReference>
<reference evidence="2 3" key="1">
    <citation type="journal article" date="2015" name="Genome Announc.">
        <title>Expanding the biotechnology potential of lactobacilli through comparative genomics of 213 strains and associated genera.</title>
        <authorList>
            <person name="Sun Z."/>
            <person name="Harris H.M."/>
            <person name="McCann A."/>
            <person name="Guo C."/>
            <person name="Argimon S."/>
            <person name="Zhang W."/>
            <person name="Yang X."/>
            <person name="Jeffery I.B."/>
            <person name="Cooney J.C."/>
            <person name="Kagawa T.F."/>
            <person name="Liu W."/>
            <person name="Song Y."/>
            <person name="Salvetti E."/>
            <person name="Wrobel A."/>
            <person name="Rasinkangas P."/>
            <person name="Parkhill J."/>
            <person name="Rea M.C."/>
            <person name="O'Sullivan O."/>
            <person name="Ritari J."/>
            <person name="Douillard F.P."/>
            <person name="Paul Ross R."/>
            <person name="Yang R."/>
            <person name="Briner A.E."/>
            <person name="Felis G.E."/>
            <person name="de Vos W.M."/>
            <person name="Barrangou R."/>
            <person name="Klaenhammer T.R."/>
            <person name="Caufield P.W."/>
            <person name="Cui Y."/>
            <person name="Zhang H."/>
            <person name="O'Toole P.W."/>
        </authorList>
    </citation>
    <scope>NUCLEOTIDE SEQUENCE [LARGE SCALE GENOMIC DNA]</scope>
    <source>
        <strain evidence="2 3">DSM 19910</strain>
    </source>
</reference>
<evidence type="ECO:0000256" key="1">
    <source>
        <dbReference type="SAM" id="MobiDB-lite"/>
    </source>
</evidence>
<sequence>MMNDDEEKARILRETRRLQQEIHSEQIKIVQKYSELNKLYQLLDSKQTVSQPSNKHDAGTISGDNHAIDDSLRNTTTGFSEKALTELRKYKAPERVRWWQFFWKQQ</sequence>
<evidence type="ECO:0000313" key="3">
    <source>
        <dbReference type="Proteomes" id="UP000051621"/>
    </source>
</evidence>
<comment type="caution">
    <text evidence="2">The sequence shown here is derived from an EMBL/GenBank/DDBJ whole genome shotgun (WGS) entry which is preliminary data.</text>
</comment>
<organism evidence="2 3">
    <name type="scientific">Liquorilactobacillus capillatus DSM 19910</name>
    <dbReference type="NCBI Taxonomy" id="1423731"/>
    <lineage>
        <taxon>Bacteria</taxon>
        <taxon>Bacillati</taxon>
        <taxon>Bacillota</taxon>
        <taxon>Bacilli</taxon>
        <taxon>Lactobacillales</taxon>
        <taxon>Lactobacillaceae</taxon>
        <taxon>Liquorilactobacillus</taxon>
    </lineage>
</organism>
<keyword evidence="3" id="KW-1185">Reference proteome</keyword>
<evidence type="ECO:0000313" key="2">
    <source>
        <dbReference type="EMBL" id="KRL01209.1"/>
    </source>
</evidence>